<keyword evidence="3" id="KW-1185">Reference proteome</keyword>
<reference evidence="2 3" key="1">
    <citation type="submission" date="2019-05" db="EMBL/GenBank/DDBJ databases">
        <title>Draft genome sequence of Nonomuraea turkmeniaca DSM 43926.</title>
        <authorList>
            <person name="Saricaoglu S."/>
            <person name="Isik K."/>
        </authorList>
    </citation>
    <scope>NUCLEOTIDE SEQUENCE [LARGE SCALE GENOMIC DNA]</scope>
    <source>
        <strain evidence="2 3">DSM 43926</strain>
    </source>
</reference>
<protein>
    <recommendedName>
        <fullName evidence="4">DUF3298 domain-containing protein</fullName>
    </recommendedName>
</protein>
<feature type="transmembrane region" description="Helical" evidence="1">
    <location>
        <begin position="214"/>
        <end position="232"/>
    </location>
</feature>
<feature type="transmembrane region" description="Helical" evidence="1">
    <location>
        <begin position="435"/>
        <end position="458"/>
    </location>
</feature>
<feature type="transmembrane region" description="Helical" evidence="1">
    <location>
        <begin position="602"/>
        <end position="624"/>
    </location>
</feature>
<evidence type="ECO:0000313" key="2">
    <source>
        <dbReference type="EMBL" id="TMR16669.1"/>
    </source>
</evidence>
<feature type="transmembrane region" description="Helical" evidence="1">
    <location>
        <begin position="404"/>
        <end position="423"/>
    </location>
</feature>
<keyword evidence="1" id="KW-0472">Membrane</keyword>
<dbReference type="Proteomes" id="UP000309128">
    <property type="component" value="Unassembled WGS sequence"/>
</dbReference>
<name>A0A5S4FF57_9ACTN</name>
<dbReference type="AlphaFoldDB" id="A0A5S4FF57"/>
<feature type="transmembrane region" description="Helical" evidence="1">
    <location>
        <begin position="714"/>
        <end position="732"/>
    </location>
</feature>
<dbReference type="EMBL" id="VCKY01000086">
    <property type="protein sequence ID" value="TMR16669.1"/>
    <property type="molecule type" value="Genomic_DNA"/>
</dbReference>
<keyword evidence="1" id="KW-1133">Transmembrane helix</keyword>
<dbReference type="RefSeq" id="WP_138668526.1">
    <property type="nucleotide sequence ID" value="NZ_VCKY01000086.1"/>
</dbReference>
<feature type="transmembrane region" description="Helical" evidence="1">
    <location>
        <begin position="131"/>
        <end position="151"/>
    </location>
</feature>
<sequence length="938" mass="100031">MKYRLESRVRWLPFSALAFCSVVTVTVLSMSPQTAEAISLLDGLAARIAARALPSAASENVLGPLTAIQVIVYCTMLVGGAHLVTKCARFSRPKSGWIVACTLAGAPAGVLAVLAWTVVSPMRGHILSIKYAPTWGMTVAALSALLTVALARSAPAQPVPKESGSFDPRSWVLPAIVVVWVTIRGLADVLWPGAGFTNAAWRLLGWLPTYVADLPGLVVALLGVGAAAYFAYKAERALRQRLPTGGLSGRSFVLAWIALLTAPVAYALVVAVWDGMIPIAGQNPLSPAWLLEYVEDVGATLVASPAQLSVTPLLLALASTGIQRLLPPVSPMPLPDPEAPRRGWSLEAAGTALASMLAIVALASSVPDLAVRLASPPAPGGEWRLTVLRGWSFLTPPEHPTSQFWALAAGVLVLTCSLVYLTARGQIAHLFTPTAYLPMWGALALAIAVAVPVSGLLASPQTPSPLPTPAQAAVFVVLIAPALALVLALTHMNRIGWAMIKALDLDHFPEAKDTGAVWEKLSERYQAWKERAQAHKTTPAERRAIALKAGICGLTVALLTGAAHALALGVPLGRTAIPDNGLFLALPEIRLSPLEGEPRADWLLENITAALYIVLLMWLVHLGLRSVDRSAAWAVGLTVLGQSVVAGSLALGLRTVLGAWLSSSAMRAADRFETYIPLGPQLGLLTGLAAGLTVSYLRRPVWLGKVPRSRRLQAAYGCAALLLVVGALPPMTPAAKPVRLELTTHTWRERHDDERLSVNLSYPRIKGDERVNIELFAPLRARVEEMLREFERYPATADSELTNSFAIVRSDNRLVSIRYALTLTGVGAHPAYFGDVVTVDVAARRALSKEEIFVPAIRSSAGMTRLASVIRTHLPDPRTAGLLDALIRVDVADPDLGVNLGSEAVQFTLFRGLVCYSCEPVTVRVPAERLDGLLRVRP</sequence>
<feature type="transmembrane region" description="Helical" evidence="1">
    <location>
        <begin position="470"/>
        <end position="489"/>
    </location>
</feature>
<feature type="transmembrane region" description="Helical" evidence="1">
    <location>
        <begin position="253"/>
        <end position="277"/>
    </location>
</feature>
<dbReference type="OrthoDB" id="3497488at2"/>
<feature type="transmembrane region" description="Helical" evidence="1">
    <location>
        <begin position="171"/>
        <end position="194"/>
    </location>
</feature>
<comment type="caution">
    <text evidence="2">The sequence shown here is derived from an EMBL/GenBank/DDBJ whole genome shotgun (WGS) entry which is preliminary data.</text>
</comment>
<evidence type="ECO:0000256" key="1">
    <source>
        <dbReference type="SAM" id="Phobius"/>
    </source>
</evidence>
<evidence type="ECO:0000313" key="3">
    <source>
        <dbReference type="Proteomes" id="UP000309128"/>
    </source>
</evidence>
<feature type="transmembrane region" description="Helical" evidence="1">
    <location>
        <begin position="631"/>
        <end position="654"/>
    </location>
</feature>
<proteinExistence type="predicted"/>
<gene>
    <name evidence="2" type="ORF">ETD86_24660</name>
</gene>
<feature type="transmembrane region" description="Helical" evidence="1">
    <location>
        <begin position="96"/>
        <end position="119"/>
    </location>
</feature>
<feature type="transmembrane region" description="Helical" evidence="1">
    <location>
        <begin position="61"/>
        <end position="84"/>
    </location>
</feature>
<feature type="transmembrane region" description="Helical" evidence="1">
    <location>
        <begin position="674"/>
        <end position="694"/>
    </location>
</feature>
<feature type="transmembrane region" description="Helical" evidence="1">
    <location>
        <begin position="545"/>
        <end position="567"/>
    </location>
</feature>
<accession>A0A5S4FF57</accession>
<evidence type="ECO:0008006" key="4">
    <source>
        <dbReference type="Google" id="ProtNLM"/>
    </source>
</evidence>
<organism evidence="2 3">
    <name type="scientific">Nonomuraea turkmeniaca</name>
    <dbReference type="NCBI Taxonomy" id="103838"/>
    <lineage>
        <taxon>Bacteria</taxon>
        <taxon>Bacillati</taxon>
        <taxon>Actinomycetota</taxon>
        <taxon>Actinomycetes</taxon>
        <taxon>Streptosporangiales</taxon>
        <taxon>Streptosporangiaceae</taxon>
        <taxon>Nonomuraea</taxon>
    </lineage>
</organism>
<keyword evidence="1" id="KW-0812">Transmembrane</keyword>